<reference evidence="1" key="1">
    <citation type="submission" date="2020-05" db="EMBL/GenBank/DDBJ databases">
        <title>Large-scale comparative analyses of tick genomes elucidate their genetic diversity and vector capacities.</title>
        <authorList>
            <person name="Jia N."/>
            <person name="Wang J."/>
            <person name="Shi W."/>
            <person name="Du L."/>
            <person name="Sun Y."/>
            <person name="Zhan W."/>
            <person name="Jiang J."/>
            <person name="Wang Q."/>
            <person name="Zhang B."/>
            <person name="Ji P."/>
            <person name="Sakyi L.B."/>
            <person name="Cui X."/>
            <person name="Yuan T."/>
            <person name="Jiang B."/>
            <person name="Yang W."/>
            <person name="Lam T.T.-Y."/>
            <person name="Chang Q."/>
            <person name="Ding S."/>
            <person name="Wang X."/>
            <person name="Zhu J."/>
            <person name="Ruan X."/>
            <person name="Zhao L."/>
            <person name="Wei J."/>
            <person name="Que T."/>
            <person name="Du C."/>
            <person name="Cheng J."/>
            <person name="Dai P."/>
            <person name="Han X."/>
            <person name="Huang E."/>
            <person name="Gao Y."/>
            <person name="Liu J."/>
            <person name="Shao H."/>
            <person name="Ye R."/>
            <person name="Li L."/>
            <person name="Wei W."/>
            <person name="Wang X."/>
            <person name="Wang C."/>
            <person name="Yang T."/>
            <person name="Huo Q."/>
            <person name="Li W."/>
            <person name="Guo W."/>
            <person name="Chen H."/>
            <person name="Zhou L."/>
            <person name="Ni X."/>
            <person name="Tian J."/>
            <person name="Zhou Y."/>
            <person name="Sheng Y."/>
            <person name="Liu T."/>
            <person name="Pan Y."/>
            <person name="Xia L."/>
            <person name="Li J."/>
            <person name="Zhao F."/>
            <person name="Cao W."/>
        </authorList>
    </citation>
    <scope>NUCLEOTIDE SEQUENCE</scope>
    <source>
        <strain evidence="1">Dsil-2018</strain>
    </source>
</reference>
<comment type="caution">
    <text evidence="1">The sequence shown here is derived from an EMBL/GenBank/DDBJ whole genome shotgun (WGS) entry which is preliminary data.</text>
</comment>
<dbReference type="EMBL" id="CM023471">
    <property type="protein sequence ID" value="KAH7965156.1"/>
    <property type="molecule type" value="Genomic_DNA"/>
</dbReference>
<keyword evidence="2" id="KW-1185">Reference proteome</keyword>
<accession>A0ACB8DAV0</accession>
<proteinExistence type="predicted"/>
<gene>
    <name evidence="1" type="ORF">HPB49_004545</name>
</gene>
<organism evidence="1 2">
    <name type="scientific">Dermacentor silvarum</name>
    <name type="common">Tick</name>
    <dbReference type="NCBI Taxonomy" id="543639"/>
    <lineage>
        <taxon>Eukaryota</taxon>
        <taxon>Metazoa</taxon>
        <taxon>Ecdysozoa</taxon>
        <taxon>Arthropoda</taxon>
        <taxon>Chelicerata</taxon>
        <taxon>Arachnida</taxon>
        <taxon>Acari</taxon>
        <taxon>Parasitiformes</taxon>
        <taxon>Ixodida</taxon>
        <taxon>Ixodoidea</taxon>
        <taxon>Ixodidae</taxon>
        <taxon>Rhipicephalinae</taxon>
        <taxon>Dermacentor</taxon>
    </lineage>
</organism>
<evidence type="ECO:0000313" key="1">
    <source>
        <dbReference type="EMBL" id="KAH7965156.1"/>
    </source>
</evidence>
<evidence type="ECO:0000313" key="2">
    <source>
        <dbReference type="Proteomes" id="UP000821865"/>
    </source>
</evidence>
<name>A0ACB8DAV0_DERSI</name>
<protein>
    <submittedName>
        <fullName evidence="1">Uncharacterized protein</fullName>
    </submittedName>
</protein>
<sequence>MGDKDFKCSNGWLERFKKRHGVTSKSIIDESTAVNRDTVDVWHQHRLQALLEKYEDKEIYNLDEATFFYKMLLNHTLTIAGRSSSGGKQQGACHGAVWCQCNRRGQASLLILGKAEKLRCFQNATIPKGCIYRRNK</sequence>
<dbReference type="Proteomes" id="UP000821865">
    <property type="component" value="Chromosome 2"/>
</dbReference>